<protein>
    <submittedName>
        <fullName evidence="1">Uncharacterized protein</fullName>
    </submittedName>
</protein>
<gene>
    <name evidence="1" type="ORF">SS1G_04634</name>
</gene>
<dbReference type="GeneID" id="5490640"/>
<accession>A7EH42</accession>
<organism evidence="1 2">
    <name type="scientific">Sclerotinia sclerotiorum (strain ATCC 18683 / 1980 / Ss-1)</name>
    <name type="common">White mold</name>
    <name type="synonym">Whetzelinia sclerotiorum</name>
    <dbReference type="NCBI Taxonomy" id="665079"/>
    <lineage>
        <taxon>Eukaryota</taxon>
        <taxon>Fungi</taxon>
        <taxon>Dikarya</taxon>
        <taxon>Ascomycota</taxon>
        <taxon>Pezizomycotina</taxon>
        <taxon>Leotiomycetes</taxon>
        <taxon>Helotiales</taxon>
        <taxon>Sclerotiniaceae</taxon>
        <taxon>Sclerotinia</taxon>
    </lineage>
</organism>
<sequence length="29" mass="3160">MKYEVTAIGLEVINTYNGAGKNFETTPTP</sequence>
<evidence type="ECO:0000313" key="2">
    <source>
        <dbReference type="Proteomes" id="UP000001312"/>
    </source>
</evidence>
<proteinExistence type="predicted"/>
<dbReference type="AlphaFoldDB" id="A7EH42"/>
<dbReference type="RefSeq" id="XP_001594826.1">
    <property type="nucleotide sequence ID" value="XM_001594776.1"/>
</dbReference>
<dbReference type="EMBL" id="CH476625">
    <property type="protein sequence ID" value="EDO02158.1"/>
    <property type="molecule type" value="Genomic_DNA"/>
</dbReference>
<name>A7EH42_SCLS1</name>
<dbReference type="InParanoid" id="A7EH42"/>
<dbReference type="Proteomes" id="UP000001312">
    <property type="component" value="Unassembled WGS sequence"/>
</dbReference>
<dbReference type="HOGENOM" id="CLU_3410776_0_0_1"/>
<keyword evidence="2" id="KW-1185">Reference proteome</keyword>
<evidence type="ECO:0000313" key="1">
    <source>
        <dbReference type="EMBL" id="EDO02158.1"/>
    </source>
</evidence>
<dbReference type="KEGG" id="ssl:SS1G_04634"/>
<reference evidence="2" key="1">
    <citation type="journal article" date="2011" name="PLoS Genet.">
        <title>Genomic analysis of the necrotrophic fungal pathogens Sclerotinia sclerotiorum and Botrytis cinerea.</title>
        <authorList>
            <person name="Amselem J."/>
            <person name="Cuomo C.A."/>
            <person name="van Kan J.A."/>
            <person name="Viaud M."/>
            <person name="Benito E.P."/>
            <person name="Couloux A."/>
            <person name="Coutinho P.M."/>
            <person name="de Vries R.P."/>
            <person name="Dyer P.S."/>
            <person name="Fillinger S."/>
            <person name="Fournier E."/>
            <person name="Gout L."/>
            <person name="Hahn M."/>
            <person name="Kohn L."/>
            <person name="Lapalu N."/>
            <person name="Plummer K.M."/>
            <person name="Pradier J.M."/>
            <person name="Quevillon E."/>
            <person name="Sharon A."/>
            <person name="Simon A."/>
            <person name="ten Have A."/>
            <person name="Tudzynski B."/>
            <person name="Tudzynski P."/>
            <person name="Wincker P."/>
            <person name="Andrew M."/>
            <person name="Anthouard V."/>
            <person name="Beever R.E."/>
            <person name="Beffa R."/>
            <person name="Benoit I."/>
            <person name="Bouzid O."/>
            <person name="Brault B."/>
            <person name="Chen Z."/>
            <person name="Choquer M."/>
            <person name="Collemare J."/>
            <person name="Cotton P."/>
            <person name="Danchin E.G."/>
            <person name="Da Silva C."/>
            <person name="Gautier A."/>
            <person name="Giraud C."/>
            <person name="Giraud T."/>
            <person name="Gonzalez C."/>
            <person name="Grossetete S."/>
            <person name="Guldener U."/>
            <person name="Henrissat B."/>
            <person name="Howlett B.J."/>
            <person name="Kodira C."/>
            <person name="Kretschmer M."/>
            <person name="Lappartient A."/>
            <person name="Leroch M."/>
            <person name="Levis C."/>
            <person name="Mauceli E."/>
            <person name="Neuveglise C."/>
            <person name="Oeser B."/>
            <person name="Pearson M."/>
            <person name="Poulain J."/>
            <person name="Poussereau N."/>
            <person name="Quesneville H."/>
            <person name="Rascle C."/>
            <person name="Schumacher J."/>
            <person name="Segurens B."/>
            <person name="Sexton A."/>
            <person name="Silva E."/>
            <person name="Sirven C."/>
            <person name="Soanes D.M."/>
            <person name="Talbot N.J."/>
            <person name="Templeton M."/>
            <person name="Yandava C."/>
            <person name="Yarden O."/>
            <person name="Zeng Q."/>
            <person name="Rollins J.A."/>
            <person name="Lebrun M.H."/>
            <person name="Dickman M."/>
        </authorList>
    </citation>
    <scope>NUCLEOTIDE SEQUENCE [LARGE SCALE GENOMIC DNA]</scope>
    <source>
        <strain evidence="2">ATCC 18683 / 1980 / Ss-1</strain>
    </source>
</reference>